<accession>A0A6M5Z4A6</accession>
<dbReference type="RefSeq" id="WP_171475573.1">
    <property type="nucleotide sequence ID" value="NZ_CP053452.2"/>
</dbReference>
<gene>
    <name evidence="3" type="ORF">FTUN_8564</name>
</gene>
<evidence type="ECO:0000259" key="2">
    <source>
        <dbReference type="Pfam" id="PF13480"/>
    </source>
</evidence>
<dbReference type="AlphaFoldDB" id="A0A6M5Z4A6"/>
<feature type="compositionally biased region" description="Basic and acidic residues" evidence="1">
    <location>
        <begin position="382"/>
        <end position="394"/>
    </location>
</feature>
<dbReference type="Pfam" id="PF13480">
    <property type="entry name" value="Acetyltransf_6"/>
    <property type="match status" value="1"/>
</dbReference>
<evidence type="ECO:0000313" key="3">
    <source>
        <dbReference type="EMBL" id="QJX00926.1"/>
    </source>
</evidence>
<dbReference type="KEGG" id="ftj:FTUN_8564"/>
<protein>
    <recommendedName>
        <fullName evidence="2">BioF2-like acetyltransferase domain-containing protein</fullName>
    </recommendedName>
</protein>
<reference evidence="4" key="1">
    <citation type="submission" date="2020-05" db="EMBL/GenBank/DDBJ databases">
        <title>Frigoriglobus tundricola gen. nov., sp. nov., a psychrotolerant cellulolytic planctomycete of the family Gemmataceae with two divergent copies of 16S rRNA gene.</title>
        <authorList>
            <person name="Kulichevskaya I.S."/>
            <person name="Ivanova A.A."/>
            <person name="Naumoff D.G."/>
            <person name="Beletsky A.V."/>
            <person name="Rijpstra W.I.C."/>
            <person name="Sinninghe Damste J.S."/>
            <person name="Mardanov A.V."/>
            <person name="Ravin N.V."/>
            <person name="Dedysh S.N."/>
        </authorList>
    </citation>
    <scope>NUCLEOTIDE SEQUENCE [LARGE SCALE GENOMIC DNA]</scope>
    <source>
        <strain evidence="4">PL17</strain>
    </source>
</reference>
<dbReference type="EMBL" id="CP053452">
    <property type="protein sequence ID" value="QJX00926.1"/>
    <property type="molecule type" value="Genomic_DNA"/>
</dbReference>
<evidence type="ECO:0000313" key="4">
    <source>
        <dbReference type="Proteomes" id="UP000503447"/>
    </source>
</evidence>
<proteinExistence type="predicted"/>
<feature type="region of interest" description="Disordered" evidence="1">
    <location>
        <begin position="373"/>
        <end position="420"/>
    </location>
</feature>
<evidence type="ECO:0000256" key="1">
    <source>
        <dbReference type="SAM" id="MobiDB-lite"/>
    </source>
</evidence>
<organism evidence="3 4">
    <name type="scientific">Frigoriglobus tundricola</name>
    <dbReference type="NCBI Taxonomy" id="2774151"/>
    <lineage>
        <taxon>Bacteria</taxon>
        <taxon>Pseudomonadati</taxon>
        <taxon>Planctomycetota</taxon>
        <taxon>Planctomycetia</taxon>
        <taxon>Gemmatales</taxon>
        <taxon>Gemmataceae</taxon>
        <taxon>Frigoriglobus</taxon>
    </lineage>
</organism>
<dbReference type="InterPro" id="IPR038740">
    <property type="entry name" value="BioF2-like_GNAT_dom"/>
</dbReference>
<feature type="domain" description="BioF2-like acetyltransferase" evidence="2">
    <location>
        <begin position="177"/>
        <end position="297"/>
    </location>
</feature>
<name>A0A6M5Z4A6_9BACT</name>
<keyword evidence="4" id="KW-1185">Reference proteome</keyword>
<dbReference type="Proteomes" id="UP000503447">
    <property type="component" value="Chromosome"/>
</dbReference>
<sequence length="420" mass="47091">MNIEFAQIAHAERLDALRPTWDELLARFGSDAAMYQSHRWFEALLRQGHDRTLGLAVLNSDGAVRGLCPFRVQPIEVGFDVAGRTRAARRFQAATVLGGAPLWDDSDPRLTRRFIRAVFDHYPAVDAIHVPDVSASSWFWRAVEAAQDIGALEYLRGPFHTLAMPATLAEHQKRFSSKRRYNYRREQRLLEEGTGALLVEHRVCTGADLRACLDRVDAARSAATSPAEVTFLNRVAQHLGESFEQADAGLFRSTLWVCGNRVVVLVLAYQFGTRVHVHVVRKNPELLNYSPGSLAVYLFGLSLYAPDGLKRPQPVDVMYGFGSANQTHLPHNLIETRSRFLLLRPTLGNSLFWLTHRGVDRAKQLYNHFAGRKKRPATEVTEAERPMSADRDAPEVPNPPPTLTPSELVLSHGLPDLPHM</sequence>